<dbReference type="PANTHER" id="PTHR42791">
    <property type="entry name" value="GNAT FAMILY ACETYLTRANSFERASE"/>
    <property type="match status" value="1"/>
</dbReference>
<proteinExistence type="predicted"/>
<keyword evidence="4" id="KW-1185">Reference proteome</keyword>
<reference evidence="3 4" key="1">
    <citation type="submission" date="2019-02" db="EMBL/GenBank/DDBJ databases">
        <title>Jishengella sp. nov., isolated from a root of Zingiber montanum.</title>
        <authorList>
            <person name="Kuncharoen N."/>
            <person name="Kudo T."/>
            <person name="Masahiro Y."/>
            <person name="Ohkuma M."/>
            <person name="Tanasupawat S."/>
        </authorList>
    </citation>
    <scope>NUCLEOTIDE SEQUENCE [LARGE SCALE GENOMIC DNA]</scope>
    <source>
        <strain evidence="3 4">PLAI 1-1</strain>
    </source>
</reference>
<feature type="region of interest" description="Disordered" evidence="1">
    <location>
        <begin position="70"/>
        <end position="93"/>
    </location>
</feature>
<dbReference type="InterPro" id="IPR016181">
    <property type="entry name" value="Acyl_CoA_acyltransferase"/>
</dbReference>
<dbReference type="PROSITE" id="PS51186">
    <property type="entry name" value="GNAT"/>
    <property type="match status" value="1"/>
</dbReference>
<accession>A0A4R0GE02</accession>
<evidence type="ECO:0000259" key="2">
    <source>
        <dbReference type="PROSITE" id="PS51186"/>
    </source>
</evidence>
<keyword evidence="3" id="KW-0808">Transferase</keyword>
<dbReference type="Pfam" id="PF00583">
    <property type="entry name" value="Acetyltransf_1"/>
    <property type="match status" value="1"/>
</dbReference>
<dbReference type="Gene3D" id="3.40.630.30">
    <property type="match status" value="1"/>
</dbReference>
<dbReference type="PANTHER" id="PTHR42791:SF1">
    <property type="entry name" value="N-ACETYLTRANSFERASE DOMAIN-CONTAINING PROTEIN"/>
    <property type="match status" value="1"/>
</dbReference>
<evidence type="ECO:0000313" key="3">
    <source>
        <dbReference type="EMBL" id="TCB93381.1"/>
    </source>
</evidence>
<evidence type="ECO:0000313" key="4">
    <source>
        <dbReference type="Proteomes" id="UP000292274"/>
    </source>
</evidence>
<dbReference type="OrthoDB" id="7057833at2"/>
<feature type="domain" description="N-acetyltransferase" evidence="2">
    <location>
        <begin position="60"/>
        <end position="196"/>
    </location>
</feature>
<dbReference type="InterPro" id="IPR000182">
    <property type="entry name" value="GNAT_dom"/>
</dbReference>
<organism evidence="3 4">
    <name type="scientific">Micromonospora zingiberis</name>
    <dbReference type="NCBI Taxonomy" id="2053011"/>
    <lineage>
        <taxon>Bacteria</taxon>
        <taxon>Bacillati</taxon>
        <taxon>Actinomycetota</taxon>
        <taxon>Actinomycetes</taxon>
        <taxon>Micromonosporales</taxon>
        <taxon>Micromonosporaceae</taxon>
        <taxon>Micromonospora</taxon>
    </lineage>
</organism>
<dbReference type="AlphaFoldDB" id="A0A4R0GE02"/>
<dbReference type="Proteomes" id="UP000292274">
    <property type="component" value="Unassembled WGS sequence"/>
</dbReference>
<dbReference type="EMBL" id="SJJR01000019">
    <property type="protein sequence ID" value="TCB93381.1"/>
    <property type="molecule type" value="Genomic_DNA"/>
</dbReference>
<dbReference type="GO" id="GO:0016747">
    <property type="term" value="F:acyltransferase activity, transferring groups other than amino-acyl groups"/>
    <property type="evidence" value="ECO:0007669"/>
    <property type="project" value="InterPro"/>
</dbReference>
<dbReference type="SUPFAM" id="SSF55729">
    <property type="entry name" value="Acyl-CoA N-acyltransferases (Nat)"/>
    <property type="match status" value="1"/>
</dbReference>
<sequence>MQTTEVTIATPADRPQVIGGLVAAFAQDPVLRYLFPAPEDYPRFAAAFFGKLFDKRVGLGTIWTIGPGASTAMWEPPSGGDSSSAEDLDAQSPAEDLDAQLPADVLARTRAYDRAVHAALPAAPFWYLGVLGTHPDSAGRQLGRAVMTAGLRRAAAEGLPAILETSNPANVEFYRRAGWQVVRTVDEPLPIWIMRQ</sequence>
<gene>
    <name evidence="3" type="ORF">E0H26_22840</name>
</gene>
<dbReference type="InterPro" id="IPR052523">
    <property type="entry name" value="Trichothecene_AcTrans"/>
</dbReference>
<evidence type="ECO:0000256" key="1">
    <source>
        <dbReference type="SAM" id="MobiDB-lite"/>
    </source>
</evidence>
<comment type="caution">
    <text evidence="3">The sequence shown here is derived from an EMBL/GenBank/DDBJ whole genome shotgun (WGS) entry which is preliminary data.</text>
</comment>
<dbReference type="RefSeq" id="WP_131307055.1">
    <property type="nucleotide sequence ID" value="NZ_SJJR01000019.1"/>
</dbReference>
<name>A0A4R0GE02_9ACTN</name>
<protein>
    <submittedName>
        <fullName evidence="3">GNAT family N-acetyltransferase</fullName>
    </submittedName>
</protein>